<evidence type="ECO:0000256" key="2">
    <source>
        <dbReference type="ARBA" id="ARBA00022664"/>
    </source>
</evidence>
<dbReference type="InterPro" id="IPR032460">
    <property type="entry name" value="Symplekin/Pta1_N"/>
</dbReference>
<feature type="compositionally biased region" description="Low complexity" evidence="4">
    <location>
        <begin position="301"/>
        <end position="313"/>
    </location>
</feature>
<dbReference type="EMBL" id="CP119879">
    <property type="protein sequence ID" value="WFD35494.1"/>
    <property type="molecule type" value="Genomic_DNA"/>
</dbReference>
<evidence type="ECO:0000259" key="5">
    <source>
        <dbReference type="Pfam" id="PF11935"/>
    </source>
</evidence>
<feature type="region of interest" description="Disordered" evidence="4">
    <location>
        <begin position="278"/>
        <end position="325"/>
    </location>
</feature>
<evidence type="ECO:0008006" key="9">
    <source>
        <dbReference type="Google" id="ProtNLM"/>
    </source>
</evidence>
<reference evidence="7" key="1">
    <citation type="submission" date="2023-03" db="EMBL/GenBank/DDBJ databases">
        <title>Mating type loci evolution in Malassezia.</title>
        <authorList>
            <person name="Coelho M.A."/>
        </authorList>
    </citation>
    <scope>NUCLEOTIDE SEQUENCE</scope>
    <source>
        <strain evidence="7">CBS 11721</strain>
    </source>
</reference>
<feature type="domain" description="Symplekin/Pta1 N-terminal" evidence="5">
    <location>
        <begin position="80"/>
        <end position="286"/>
    </location>
</feature>
<protein>
    <recommendedName>
        <fullName evidence="9">Symplekin</fullName>
    </recommendedName>
</protein>
<feature type="compositionally biased region" description="Basic and acidic residues" evidence="4">
    <location>
        <begin position="278"/>
        <end position="291"/>
    </location>
</feature>
<dbReference type="Pfam" id="PF11935">
    <property type="entry name" value="SYMPK_PTA1_N"/>
    <property type="match status" value="1"/>
</dbReference>
<keyword evidence="3" id="KW-0539">Nucleus</keyword>
<dbReference type="InterPro" id="IPR021850">
    <property type="entry name" value="Symplekin/Pta1"/>
</dbReference>
<dbReference type="Proteomes" id="UP001219933">
    <property type="component" value="Chromosome 3"/>
</dbReference>
<accession>A0AAF0EVU5</accession>
<comment type="subcellular location">
    <subcellularLocation>
        <location evidence="1">Nucleus</location>
    </subcellularLocation>
</comment>
<dbReference type="PANTHER" id="PTHR15245">
    <property type="entry name" value="SYMPLEKIN-RELATED"/>
    <property type="match status" value="1"/>
</dbReference>
<dbReference type="InterPro" id="IPR011989">
    <property type="entry name" value="ARM-like"/>
</dbReference>
<name>A0AAF0EVU5_9BASI</name>
<feature type="region of interest" description="Disordered" evidence="4">
    <location>
        <begin position="364"/>
        <end position="418"/>
    </location>
</feature>
<dbReference type="GO" id="GO:0006397">
    <property type="term" value="P:mRNA processing"/>
    <property type="evidence" value="ECO:0007669"/>
    <property type="project" value="UniProtKB-KW"/>
</dbReference>
<dbReference type="InterPro" id="IPR022075">
    <property type="entry name" value="Symplekin_C"/>
</dbReference>
<evidence type="ECO:0000256" key="1">
    <source>
        <dbReference type="ARBA" id="ARBA00004123"/>
    </source>
</evidence>
<feature type="compositionally biased region" description="Low complexity" evidence="4">
    <location>
        <begin position="406"/>
        <end position="418"/>
    </location>
</feature>
<proteinExistence type="predicted"/>
<evidence type="ECO:0000256" key="4">
    <source>
        <dbReference type="SAM" id="MobiDB-lite"/>
    </source>
</evidence>
<gene>
    <name evidence="7" type="ORF">MCUN1_002350</name>
</gene>
<evidence type="ECO:0000259" key="6">
    <source>
        <dbReference type="Pfam" id="PF12295"/>
    </source>
</evidence>
<evidence type="ECO:0000313" key="8">
    <source>
        <dbReference type="Proteomes" id="UP001219933"/>
    </source>
</evidence>
<dbReference type="GO" id="GO:0005847">
    <property type="term" value="C:mRNA cleavage and polyadenylation specificity factor complex"/>
    <property type="evidence" value="ECO:0007669"/>
    <property type="project" value="TreeGrafter"/>
</dbReference>
<feature type="domain" description="Symplekin C-terminal" evidence="6">
    <location>
        <begin position="811"/>
        <end position="1000"/>
    </location>
</feature>
<keyword evidence="2" id="KW-0507">mRNA processing</keyword>
<keyword evidence="8" id="KW-1185">Reference proteome</keyword>
<sequence length="1034" mass="111432">MAAYGAQDPVEALTTGLASATGSVYAVDVREPGGLDKLAHVVDLIFVRRIVAPDVRDALSVHTPAALTILLSDPAGAHSKLVAQCFASVYPRIFSYVCYDQSPAALQIWQMCSALREHVVTLLDAPQAGARIGAAKACQRIIQVQSQPDGDPRAHSRNEVNLRMVPADHPFVNANELAAEAGRIFSHLVSLIYTTALPDLVMVVVNVLARLASASAALRSVVIEALASWTPASLAGSAPVHIRSAETTVKLALVHFLRHGVSEAHAAKIDDALDVQRRRMDAARKRPRDSAQDAPSKRHAPASVTAAAAAALAPPGPPPAPSSFTAEDVGRIPVSQVVDLIISSLQAVSVEQLEAAVAAHARDMQPQAAPAGADAEAEAPEPAKPAVPVDPLKMDVGDDELPPAAPQEAQPAAAEPAAEAPLVSLEHFRLPPPTPLADAEAQALIAESIVRICRTGADSRDIPGTTDLWIMLVTRLATRGLDTSTVPGGGEPPAAMLAQATRVRELLFQYVSQDFCRRRRIAQQWLAEEWACDRQRAKAGHGGRYYREWLDKLVASLIDDANIREHALGPFLAELPELPESVVDSVQRLCLERDSLAHGFVLLRDIGASRPPLRMGVCERVLELTRHRDRLVRGKAIVTARSWMLQKGPLADRVLAFAHESLKLVVAAARREWQREIGGLEGTVVAEGGQEADVADDDAEDAAEEQFDDQDVLRLMELALVLSVKQPTFVESIVSIYPQLTPGIQGAMEKHIAPLARALGPNNTVLLDVLRHAPRGADALVLEMLRILTEKAHTRALGLLIRDLVDERGVDAHYLLPVLPELEKDDVLRMLPRIVGLLGTGNADDKQAVQTLLQALVVPAVEPETGMPATPVLTAAELLVRLHTGEQISGLKPAAAAVQMCFALPNIFRSDVLSAALSVLVEQDPVPVLFMRTAIMAVKAHHTLSSYVSTTLLHRLVEKRVWEEPRLWDGFALCVSITSPESFGTLLDLPPAQMEDVLKKQAGIRAPLREYLIHKAGGNSRHAWLLRLLDSQSS</sequence>
<dbReference type="Pfam" id="PF12295">
    <property type="entry name" value="Symplekin_C"/>
    <property type="match status" value="1"/>
</dbReference>
<dbReference type="AlphaFoldDB" id="A0AAF0EVU5"/>
<dbReference type="Gene3D" id="1.25.10.10">
    <property type="entry name" value="Leucine-rich Repeat Variant"/>
    <property type="match status" value="1"/>
</dbReference>
<dbReference type="PANTHER" id="PTHR15245:SF20">
    <property type="entry name" value="SYMPLEKIN"/>
    <property type="match status" value="1"/>
</dbReference>
<feature type="compositionally biased region" description="Low complexity" evidence="4">
    <location>
        <begin position="365"/>
        <end position="374"/>
    </location>
</feature>
<organism evidence="7 8">
    <name type="scientific">Malassezia cuniculi</name>
    <dbReference type="NCBI Taxonomy" id="948313"/>
    <lineage>
        <taxon>Eukaryota</taxon>
        <taxon>Fungi</taxon>
        <taxon>Dikarya</taxon>
        <taxon>Basidiomycota</taxon>
        <taxon>Ustilaginomycotina</taxon>
        <taxon>Malasseziomycetes</taxon>
        <taxon>Malasseziales</taxon>
        <taxon>Malasseziaceae</taxon>
        <taxon>Malassezia</taxon>
    </lineage>
</organism>
<evidence type="ECO:0000313" key="7">
    <source>
        <dbReference type="EMBL" id="WFD35494.1"/>
    </source>
</evidence>
<evidence type="ECO:0000256" key="3">
    <source>
        <dbReference type="ARBA" id="ARBA00023242"/>
    </source>
</evidence>